<comment type="caution">
    <text evidence="3">The sequence shown here is derived from an EMBL/GenBank/DDBJ whole genome shotgun (WGS) entry which is preliminary data.</text>
</comment>
<dbReference type="PANTHER" id="PTHR35038">
    <property type="entry name" value="DISSIMILATORY SULFITE REDUCTASE SIRA"/>
    <property type="match status" value="1"/>
</dbReference>
<feature type="transmembrane region" description="Helical" evidence="2">
    <location>
        <begin position="33"/>
        <end position="54"/>
    </location>
</feature>
<keyword evidence="1" id="KW-0732">Signal</keyword>
<sequence>MRSRRRVELGRGRSFQVGGNAFAVVLRAWTRPILIVLLLLGLLTFGTVIAVFAWPQQATASVSGIVTDADGPVSGALVRVQTTANHTYTDENGGFTIQGVPTAESVTLVAWAEGYIFGWTEATGGGGDVAIELHPHNRVDNSVYDWEPSENCGECHPSYAEWQRDAHSQSAVNVRFLTMYNGTDVEGNRSRNSNYYTGLPRTRDPDDPYFGPGFKVDFPKRDGNCAACHTPMASTLDADNSCGWNGCHMQETSDASDELPDGVSPNEAVGVAAEGISCDFCHKIGAVTFYTDTVLPDPAMPGILSLTLYRPKSGEDLLMGTVDDVARPKDSFNQLHRESAFCASCHYGVNDTTEIYNSYGEWLESPYSDPDTGQTCQNCHMPEAPRLTSGMESLVQTAAWLEKTSGRTLPAGLGKLAERSQRSYFVYPEKGGLFRQLDQIHLHQMPGANDEQFLRSAISLEVAAEIDGTDIVVNTVVSNTGAGHHYPTGSPLRQVLLVVRATDNGGEELALVAGEVLPEWAGDVAGLAGQGYAKILRDTLTGEEPTFSHWRMVELVEDSRIPALSSKNGVFRFALPDGDSALGSEEINVEVKLIYRRAFQQLQQWKGWTDPDILLASESIGVAGSTDD</sequence>
<dbReference type="InterPro" id="IPR008969">
    <property type="entry name" value="CarboxyPept-like_regulatory"/>
</dbReference>
<keyword evidence="2" id="KW-0472">Membrane</keyword>
<dbReference type="Gene3D" id="2.60.40.1120">
    <property type="entry name" value="Carboxypeptidase-like, regulatory domain"/>
    <property type="match status" value="1"/>
</dbReference>
<accession>A0A6B0YP76</accession>
<dbReference type="PANTHER" id="PTHR35038:SF8">
    <property type="entry name" value="C-TYPE POLYHEME CYTOCHROME OMCC"/>
    <property type="match status" value="1"/>
</dbReference>
<gene>
    <name evidence="3" type="ORF">F4Y42_00760</name>
</gene>
<organism evidence="3">
    <name type="scientific">Caldilineaceae bacterium SB0664_bin_27</name>
    <dbReference type="NCBI Taxonomy" id="2605260"/>
    <lineage>
        <taxon>Bacteria</taxon>
        <taxon>Bacillati</taxon>
        <taxon>Chloroflexota</taxon>
        <taxon>Caldilineae</taxon>
        <taxon>Caldilineales</taxon>
        <taxon>Caldilineaceae</taxon>
    </lineage>
</organism>
<dbReference type="AlphaFoldDB" id="A0A6B0YP76"/>
<name>A0A6B0YP76_9CHLR</name>
<dbReference type="Pfam" id="PF13620">
    <property type="entry name" value="CarboxypepD_reg"/>
    <property type="match status" value="1"/>
</dbReference>
<evidence type="ECO:0000256" key="2">
    <source>
        <dbReference type="SAM" id="Phobius"/>
    </source>
</evidence>
<keyword evidence="2" id="KW-0812">Transmembrane</keyword>
<dbReference type="SUPFAM" id="SSF49464">
    <property type="entry name" value="Carboxypeptidase regulatory domain-like"/>
    <property type="match status" value="1"/>
</dbReference>
<evidence type="ECO:0000313" key="3">
    <source>
        <dbReference type="EMBL" id="MXY91961.1"/>
    </source>
</evidence>
<protein>
    <submittedName>
        <fullName evidence="3">Uncharacterized protein</fullName>
    </submittedName>
</protein>
<dbReference type="Gene3D" id="1.10.1130.10">
    <property type="entry name" value="Flavocytochrome C3, Chain A"/>
    <property type="match status" value="1"/>
</dbReference>
<dbReference type="InterPro" id="IPR036280">
    <property type="entry name" value="Multihaem_cyt_sf"/>
</dbReference>
<evidence type="ECO:0000256" key="1">
    <source>
        <dbReference type="ARBA" id="ARBA00022729"/>
    </source>
</evidence>
<dbReference type="InterPro" id="IPR051829">
    <property type="entry name" value="Multiheme_Cytochr_ET"/>
</dbReference>
<dbReference type="SUPFAM" id="SSF48695">
    <property type="entry name" value="Multiheme cytochromes"/>
    <property type="match status" value="1"/>
</dbReference>
<proteinExistence type="predicted"/>
<dbReference type="EMBL" id="VXRG01000007">
    <property type="protein sequence ID" value="MXY91961.1"/>
    <property type="molecule type" value="Genomic_DNA"/>
</dbReference>
<reference evidence="3" key="1">
    <citation type="submission" date="2019-09" db="EMBL/GenBank/DDBJ databases">
        <title>Characterisation of the sponge microbiome using genome-centric metagenomics.</title>
        <authorList>
            <person name="Engelberts J.P."/>
            <person name="Robbins S.J."/>
            <person name="De Goeij J.M."/>
            <person name="Aranda M."/>
            <person name="Bell S.C."/>
            <person name="Webster N.S."/>
        </authorList>
    </citation>
    <scope>NUCLEOTIDE SEQUENCE</scope>
    <source>
        <strain evidence="3">SB0664_bin_27</strain>
    </source>
</reference>
<keyword evidence="2" id="KW-1133">Transmembrane helix</keyword>